<dbReference type="PANTHER" id="PTHR47609">
    <property type="entry name" value="MICOS COMPLEX SUBUNIT MIC25"/>
    <property type="match status" value="1"/>
</dbReference>
<evidence type="ECO:0008006" key="15">
    <source>
        <dbReference type="Google" id="ProtNLM"/>
    </source>
</evidence>
<dbReference type="InterPro" id="IPR007964">
    <property type="entry name" value="MIC19/MIC25"/>
</dbReference>
<proteinExistence type="inferred from homology"/>
<keyword evidence="2" id="KW-0519">Myristate</keyword>
<feature type="compositionally biased region" description="Basic and acidic residues" evidence="12">
    <location>
        <begin position="123"/>
        <end position="135"/>
    </location>
</feature>
<keyword evidence="7" id="KW-1015">Disulfide bond</keyword>
<dbReference type="OMA" id="CYRDHAH"/>
<evidence type="ECO:0000256" key="6">
    <source>
        <dbReference type="ARBA" id="ARBA00023136"/>
    </source>
</evidence>
<dbReference type="GO" id="GO:0006974">
    <property type="term" value="P:DNA damage response"/>
    <property type="evidence" value="ECO:0007669"/>
    <property type="project" value="TreeGrafter"/>
</dbReference>
<dbReference type="InterPro" id="IPR042860">
    <property type="entry name" value="MIC25"/>
</dbReference>
<keyword evidence="6" id="KW-0472">Membrane</keyword>
<evidence type="ECO:0000256" key="3">
    <source>
        <dbReference type="ARBA" id="ARBA00022792"/>
    </source>
</evidence>
<keyword evidence="3" id="KW-0999">Mitochondrion inner membrane</keyword>
<comment type="similarity">
    <text evidence="10">Belongs to the MICOS complex subunit Mic19 family. Metazoan Mic25 subfamily.</text>
</comment>
<evidence type="ECO:0000256" key="9">
    <source>
        <dbReference type="ARBA" id="ARBA00034476"/>
    </source>
</evidence>
<keyword evidence="8" id="KW-0449">Lipoprotein</keyword>
<protein>
    <recommendedName>
        <fullName evidence="15">MICOS complex subunit MIC25</fullName>
    </recommendedName>
</protein>
<evidence type="ECO:0000256" key="8">
    <source>
        <dbReference type="ARBA" id="ARBA00023288"/>
    </source>
</evidence>
<comment type="subcellular location">
    <subcellularLocation>
        <location evidence="9">Mitochondrion inner membrane</location>
        <topology evidence="9">Lipid-anchor</topology>
    </subcellularLocation>
</comment>
<feature type="region of interest" description="Disordered" evidence="12">
    <location>
        <begin position="111"/>
        <end position="138"/>
    </location>
</feature>
<evidence type="ECO:0000313" key="14">
    <source>
        <dbReference type="Proteomes" id="UP000694421"/>
    </source>
</evidence>
<feature type="region of interest" description="Disordered" evidence="12">
    <location>
        <begin position="29"/>
        <end position="82"/>
    </location>
</feature>
<organism evidence="13 14">
    <name type="scientific">Salvator merianae</name>
    <name type="common">Argentine black and white tegu</name>
    <name type="synonym">Tupinambis merianae</name>
    <dbReference type="NCBI Taxonomy" id="96440"/>
    <lineage>
        <taxon>Eukaryota</taxon>
        <taxon>Metazoa</taxon>
        <taxon>Chordata</taxon>
        <taxon>Craniata</taxon>
        <taxon>Vertebrata</taxon>
        <taxon>Euteleostomi</taxon>
        <taxon>Lepidosauria</taxon>
        <taxon>Squamata</taxon>
        <taxon>Bifurcata</taxon>
        <taxon>Unidentata</taxon>
        <taxon>Episquamata</taxon>
        <taxon>Laterata</taxon>
        <taxon>Teiioidea</taxon>
        <taxon>Teiidae</taxon>
        <taxon>Salvator</taxon>
    </lineage>
</organism>
<dbReference type="GeneTree" id="ENSGT00390000000903"/>
<evidence type="ECO:0000256" key="1">
    <source>
        <dbReference type="ARBA" id="ARBA00002689"/>
    </source>
</evidence>
<dbReference type="PANTHER" id="PTHR47609:SF1">
    <property type="entry name" value="MICOS COMPLEX SUBUNIT MIC25"/>
    <property type="match status" value="1"/>
</dbReference>
<feature type="coiled-coil region" evidence="11">
    <location>
        <begin position="82"/>
        <end position="109"/>
    </location>
</feature>
<reference evidence="13" key="1">
    <citation type="submission" date="2025-08" db="UniProtKB">
        <authorList>
            <consortium name="Ensembl"/>
        </authorList>
    </citation>
    <scope>IDENTIFICATION</scope>
</reference>
<evidence type="ECO:0000313" key="13">
    <source>
        <dbReference type="Ensembl" id="ENSSMRP00000000729.1"/>
    </source>
</evidence>
<dbReference type="Proteomes" id="UP000694421">
    <property type="component" value="Unplaced"/>
</dbReference>
<evidence type="ECO:0000256" key="11">
    <source>
        <dbReference type="SAM" id="Coils"/>
    </source>
</evidence>
<accession>A0A8D0B0U8</accession>
<sequence>MGASGSRKVSFELDEQDRVRVLQGIRLSEDVVKRMKEPSQSKRDPHSQSLSPPLLPQAPEGKSKVSTEIHPPTADSLGRKPSEAEEDLYKRYEREQAIVQEELLRLAKREREAATESLSTTLQRERSSTNEEKRKTAQLSQELQWKDEELKRRDAFYKEQLARIEKKNSEIYKMTLDQYNEAATNAEDQIRRRNTQPVCANLQEAILTCYNENRDQVLNCSELVKEYQRCVRLALKELLVHFD</sequence>
<evidence type="ECO:0000256" key="12">
    <source>
        <dbReference type="SAM" id="MobiDB-lite"/>
    </source>
</evidence>
<dbReference type="GO" id="GO:0061617">
    <property type="term" value="C:MICOS complex"/>
    <property type="evidence" value="ECO:0007669"/>
    <property type="project" value="InterPro"/>
</dbReference>
<evidence type="ECO:0000256" key="4">
    <source>
        <dbReference type="ARBA" id="ARBA00023054"/>
    </source>
</evidence>
<keyword evidence="5" id="KW-0496">Mitochondrion</keyword>
<evidence type="ECO:0000256" key="2">
    <source>
        <dbReference type="ARBA" id="ARBA00022707"/>
    </source>
</evidence>
<name>A0A8D0B0U8_SALMN</name>
<comment type="function">
    <text evidence="1">Component of the MICOS complex, a large protein complex of the mitochondrial inner membrane that plays crucial roles in the maintenance of crista junctions, inner membrane architecture, and formation of contact sites to the outer membrane.</text>
</comment>
<dbReference type="AlphaFoldDB" id="A0A8D0B0U8"/>
<keyword evidence="14" id="KW-1185">Reference proteome</keyword>
<dbReference type="PROSITE" id="PS51808">
    <property type="entry name" value="CHCH"/>
    <property type="match status" value="1"/>
</dbReference>
<feature type="compositionally biased region" description="Basic and acidic residues" evidence="12">
    <location>
        <begin position="29"/>
        <end position="46"/>
    </location>
</feature>
<evidence type="ECO:0000256" key="10">
    <source>
        <dbReference type="ARBA" id="ARBA00034480"/>
    </source>
</evidence>
<keyword evidence="4 11" id="KW-0175">Coiled coil</keyword>
<dbReference type="Ensembl" id="ENSSMRT00000000884.1">
    <property type="protein sequence ID" value="ENSSMRP00000000729.1"/>
    <property type="gene ID" value="ENSSMRG00000000660.1"/>
</dbReference>
<evidence type="ECO:0000256" key="7">
    <source>
        <dbReference type="ARBA" id="ARBA00023157"/>
    </source>
</evidence>
<evidence type="ECO:0000256" key="5">
    <source>
        <dbReference type="ARBA" id="ARBA00023128"/>
    </source>
</evidence>
<dbReference type="Pfam" id="PF05300">
    <property type="entry name" value="MIC19_MIC25"/>
    <property type="match status" value="1"/>
</dbReference>
<dbReference type="GO" id="GO:0042407">
    <property type="term" value="P:cristae formation"/>
    <property type="evidence" value="ECO:0007669"/>
    <property type="project" value="TreeGrafter"/>
</dbReference>
<reference evidence="13" key="2">
    <citation type="submission" date="2025-09" db="UniProtKB">
        <authorList>
            <consortium name="Ensembl"/>
        </authorList>
    </citation>
    <scope>IDENTIFICATION</scope>
</reference>